<dbReference type="Proteomes" id="UP000315353">
    <property type="component" value="Unassembled WGS sequence"/>
</dbReference>
<dbReference type="OrthoDB" id="3797035at2"/>
<dbReference type="STRING" id="28028.CFLV_12805"/>
<dbReference type="AlphaFoldDB" id="A0A1L7CQ46"/>
<organism evidence="4 6">
    <name type="scientific">Corynebacterium flavescens</name>
    <dbReference type="NCBI Taxonomy" id="28028"/>
    <lineage>
        <taxon>Bacteria</taxon>
        <taxon>Bacillati</taxon>
        <taxon>Actinomycetota</taxon>
        <taxon>Actinomycetes</taxon>
        <taxon>Mycobacteriales</taxon>
        <taxon>Corynebacteriaceae</taxon>
        <taxon>Corynebacterium</taxon>
    </lineage>
</organism>
<feature type="chain" id="PRO_5044061025" description="Secreted protein" evidence="3">
    <location>
        <begin position="33"/>
        <end position="747"/>
    </location>
</feature>
<feature type="transmembrane region" description="Helical" evidence="2">
    <location>
        <begin position="716"/>
        <end position="737"/>
    </location>
</feature>
<dbReference type="EMBL" id="CP009246">
    <property type="protein sequence ID" value="APT87939.1"/>
    <property type="molecule type" value="Genomic_DNA"/>
</dbReference>
<reference evidence="5 7" key="2">
    <citation type="submission" date="2019-06" db="EMBL/GenBank/DDBJ databases">
        <title>Whole genome shotgun sequence of Corynebacterium flavescens NBRC 14136.</title>
        <authorList>
            <person name="Hosoyama A."/>
            <person name="Uohara A."/>
            <person name="Ohji S."/>
            <person name="Ichikawa N."/>
        </authorList>
    </citation>
    <scope>NUCLEOTIDE SEQUENCE [LARGE SCALE GENOMIC DNA]</scope>
    <source>
        <strain evidence="5 7">NBRC 14136</strain>
    </source>
</reference>
<accession>A0A1L7CQ46</accession>
<dbReference type="GeneID" id="82881541"/>
<dbReference type="Proteomes" id="UP000185479">
    <property type="component" value="Chromosome"/>
</dbReference>
<evidence type="ECO:0000313" key="7">
    <source>
        <dbReference type="Proteomes" id="UP000315353"/>
    </source>
</evidence>
<evidence type="ECO:0000313" key="4">
    <source>
        <dbReference type="EMBL" id="APT87939.1"/>
    </source>
</evidence>
<evidence type="ECO:0008006" key="8">
    <source>
        <dbReference type="Google" id="ProtNLM"/>
    </source>
</evidence>
<keyword evidence="2" id="KW-1133">Transmembrane helix</keyword>
<feature type="region of interest" description="Disordered" evidence="1">
    <location>
        <begin position="188"/>
        <end position="214"/>
    </location>
</feature>
<evidence type="ECO:0000313" key="5">
    <source>
        <dbReference type="EMBL" id="GEB97468.1"/>
    </source>
</evidence>
<evidence type="ECO:0000313" key="6">
    <source>
        <dbReference type="Proteomes" id="UP000185479"/>
    </source>
</evidence>
<dbReference type="RefSeq" id="WP_075730883.1">
    <property type="nucleotide sequence ID" value="NZ_BJNB01000011.1"/>
</dbReference>
<protein>
    <recommendedName>
        <fullName evidence="8">Secreted protein</fullName>
    </recommendedName>
</protein>
<feature type="compositionally biased region" description="Low complexity" evidence="1">
    <location>
        <begin position="200"/>
        <end position="214"/>
    </location>
</feature>
<proteinExistence type="predicted"/>
<sequence>MTRPRLYRRGRTAAATAATAGLLALNAPWAGANTVEGPQFSPAAVVDTQQWSAARASDELDFDLLDAQPISVGDAMHLRFLLHNPTSSTVDDLQITSRRGDAVASTDSAREQLAGGAFPYFGASTTADSLAPEETKEVELIVPTALADETTLAIDEPGAYPLMFTLTGSRDGQATSFAEERLIYDVAPSATPEPGQEPEQATPQPDQAVQQDPPQQHALTVVYPITSEIDIVPGDTGGEGLILSNDNLASELAEGGRLSALLDSYFSHNLRGAGCVALDPALIDTVDRMARGYTVNQTRPSVAQRPQRLRDSWFDSDRDTRGEPGTGSQAAAAWLARLKNLDCTMTMPWANSDASAVAHTNNGFLKYEATQRGAETIERITGKPVSTDLLAVGSGYISQSLDVPTLVANNSQWKGRAATFDASLGALLAHTGSKPQTVGYSNPQLRYDYSMDSGLSRALSGAAGLSVAARAGDTVAKLPNYQGESAAQAALDAAQSLVDSGTSTARGVAQLPIEDQDSAQPGSPYADPAAFSDAEIVRVEQQARYTDDLTNIMVNDPSIALTRYGFTLPLRRGLISSFSITDRATSAQFSEAVATSNERLEKQSEMLRELRDSVSLIPPGNVYTRVSESSPLLIVAENGLPLPVEARMLYEASDDSVLNTPATVRIPAKGSITVSMTASMPNDTDRSDIRLWLATPNESTISQPINIAVQTRAGILSVYGVGVIAALALVLATLFRLGKKKKNRRQR</sequence>
<dbReference type="KEGG" id="cfc:CFLV_12805"/>
<keyword evidence="2" id="KW-0472">Membrane</keyword>
<name>A0A1L7CQ46_CORFL</name>
<keyword evidence="3" id="KW-0732">Signal</keyword>
<dbReference type="EMBL" id="BJNB01000011">
    <property type="protein sequence ID" value="GEB97468.1"/>
    <property type="molecule type" value="Genomic_DNA"/>
</dbReference>
<gene>
    <name evidence="5" type="ORF">CFL01nite_09630</name>
    <name evidence="4" type="ORF">CFLV_12805</name>
</gene>
<evidence type="ECO:0000256" key="1">
    <source>
        <dbReference type="SAM" id="MobiDB-lite"/>
    </source>
</evidence>
<feature type="signal peptide" evidence="3">
    <location>
        <begin position="1"/>
        <end position="32"/>
    </location>
</feature>
<evidence type="ECO:0000256" key="2">
    <source>
        <dbReference type="SAM" id="Phobius"/>
    </source>
</evidence>
<evidence type="ECO:0000256" key="3">
    <source>
        <dbReference type="SAM" id="SignalP"/>
    </source>
</evidence>
<keyword evidence="6" id="KW-1185">Reference proteome</keyword>
<keyword evidence="2" id="KW-0812">Transmembrane</keyword>
<reference evidence="4 6" key="1">
    <citation type="submission" date="2014-08" db="EMBL/GenBank/DDBJ databases">
        <title>Complete genome sequence of Corynebacterium flavescens OJ8(T)(=DSM 20296(T)), isolated from cheese.</title>
        <authorList>
            <person name="Ruckert C."/>
            <person name="Albersmeier A."/>
            <person name="Winkler A."/>
            <person name="Kalinowski J."/>
        </authorList>
    </citation>
    <scope>NUCLEOTIDE SEQUENCE [LARGE SCALE GENOMIC DNA]</scope>
    <source>
        <strain evidence="4 6">OJ8</strain>
    </source>
</reference>